<evidence type="ECO:0000256" key="1">
    <source>
        <dbReference type="SAM" id="MobiDB-lite"/>
    </source>
</evidence>
<reference evidence="2" key="1">
    <citation type="submission" date="2023-10" db="EMBL/GenBank/DDBJ databases">
        <authorList>
            <person name="Chen Y."/>
            <person name="Shah S."/>
            <person name="Dougan E. K."/>
            <person name="Thang M."/>
            <person name="Chan C."/>
        </authorList>
    </citation>
    <scope>NUCLEOTIDE SEQUENCE [LARGE SCALE GENOMIC DNA]</scope>
</reference>
<dbReference type="Proteomes" id="UP001189429">
    <property type="component" value="Unassembled WGS sequence"/>
</dbReference>
<organism evidence="2 3">
    <name type="scientific">Prorocentrum cordatum</name>
    <dbReference type="NCBI Taxonomy" id="2364126"/>
    <lineage>
        <taxon>Eukaryota</taxon>
        <taxon>Sar</taxon>
        <taxon>Alveolata</taxon>
        <taxon>Dinophyceae</taxon>
        <taxon>Prorocentrales</taxon>
        <taxon>Prorocentraceae</taxon>
        <taxon>Prorocentrum</taxon>
    </lineage>
</organism>
<proteinExistence type="predicted"/>
<evidence type="ECO:0000313" key="2">
    <source>
        <dbReference type="EMBL" id="CAK0882006.1"/>
    </source>
</evidence>
<evidence type="ECO:0008006" key="4">
    <source>
        <dbReference type="Google" id="ProtNLM"/>
    </source>
</evidence>
<accession>A0ABN9WAG0</accession>
<comment type="caution">
    <text evidence="2">The sequence shown here is derived from an EMBL/GenBank/DDBJ whole genome shotgun (WGS) entry which is preliminary data.</text>
</comment>
<keyword evidence="3" id="KW-1185">Reference proteome</keyword>
<protein>
    <recommendedName>
        <fullName evidence="4">Subtilisin</fullName>
    </recommendedName>
</protein>
<evidence type="ECO:0000313" key="3">
    <source>
        <dbReference type="Proteomes" id="UP001189429"/>
    </source>
</evidence>
<feature type="region of interest" description="Disordered" evidence="1">
    <location>
        <begin position="359"/>
        <end position="395"/>
    </location>
</feature>
<sequence length="395" mass="43799">MDPQRPLRAPRRRRWLATGAAVRHHHQDTKRIVVWAARPRGLHGRELLREQRSPTGITRAYEHGLLTGLSTGRVLNLKRKPDEHQFSYNARTSARITSWLTLYSIKPLYIRVLTAVYKSAWRDQSKSLQDWMREFPSFANSVSVAWDLPDVRKASAIDSEPAPPAVTRLRVERYTLDELPAAHAMPNFTHQDFQWDCEAGLFVIVCDCKPVVDILMGCTSPLASVLHHLPAFHRVSDQLAQLVERGRYPHQAWMDPLVWKRRELNQRADHLVNATMDMQKSWQHVEPKDPDFKLEDANVEIHCDGGRKGSQAQALGVLPGMLATSVGGEAISTSSALVGVVKAAQAAGVKTVAISFSVPSGTEPATRVQEAAAGAPAPNGGGKRPAEGPRSIEVQ</sequence>
<gene>
    <name evidence="2" type="ORF">PCOR1329_LOCUS64666</name>
</gene>
<feature type="non-terminal residue" evidence="2">
    <location>
        <position position="395"/>
    </location>
</feature>
<name>A0ABN9WAG0_9DINO</name>
<dbReference type="EMBL" id="CAUYUJ010018256">
    <property type="protein sequence ID" value="CAK0882006.1"/>
    <property type="molecule type" value="Genomic_DNA"/>
</dbReference>